<evidence type="ECO:0000313" key="14">
    <source>
        <dbReference type="Proteomes" id="UP000294746"/>
    </source>
</evidence>
<keyword evidence="4" id="KW-0547">Nucleotide-binding</keyword>
<protein>
    <recommendedName>
        <fullName evidence="9">inosine/xanthosine triphosphatase</fullName>
        <ecNumber evidence="9">3.6.1.73</ecNumber>
    </recommendedName>
</protein>
<comment type="catalytic activity">
    <reaction evidence="10">
        <text>ITP + H2O = IDP + phosphate + H(+)</text>
        <dbReference type="Rhea" id="RHEA:28330"/>
        <dbReference type="ChEBI" id="CHEBI:15377"/>
        <dbReference type="ChEBI" id="CHEBI:15378"/>
        <dbReference type="ChEBI" id="CHEBI:43474"/>
        <dbReference type="ChEBI" id="CHEBI:58280"/>
        <dbReference type="ChEBI" id="CHEBI:61402"/>
        <dbReference type="EC" id="3.6.1.73"/>
    </reaction>
</comment>
<name>A0A4R2S1P1_9BACL</name>
<keyword evidence="14" id="KW-1185">Reference proteome</keyword>
<keyword evidence="5" id="KW-0378">Hydrolase</keyword>
<comment type="cofactor">
    <cofactor evidence="2">
        <name>Mg(2+)</name>
        <dbReference type="ChEBI" id="CHEBI:18420"/>
    </cofactor>
</comment>
<dbReference type="InterPro" id="IPR029001">
    <property type="entry name" value="ITPase-like_fam"/>
</dbReference>
<proteinExistence type="predicted"/>
<dbReference type="AlphaFoldDB" id="A0A4R2S1P1"/>
<evidence type="ECO:0000256" key="9">
    <source>
        <dbReference type="ARBA" id="ARBA00038901"/>
    </source>
</evidence>
<keyword evidence="8" id="KW-0464">Manganese</keyword>
<comment type="cofactor">
    <cofactor evidence="1">
        <name>Mn(2+)</name>
        <dbReference type="ChEBI" id="CHEBI:29035"/>
    </cofactor>
</comment>
<comment type="caution">
    <text evidence="13">The sequence shown here is derived from an EMBL/GenBank/DDBJ whole genome shotgun (WGS) entry which is preliminary data.</text>
</comment>
<evidence type="ECO:0000256" key="2">
    <source>
        <dbReference type="ARBA" id="ARBA00001946"/>
    </source>
</evidence>
<dbReference type="GO" id="GO:0000166">
    <property type="term" value="F:nucleotide binding"/>
    <property type="evidence" value="ECO:0007669"/>
    <property type="project" value="UniProtKB-KW"/>
</dbReference>
<evidence type="ECO:0000256" key="6">
    <source>
        <dbReference type="ARBA" id="ARBA00022842"/>
    </source>
</evidence>
<organism evidence="13 14">
    <name type="scientific">Baia soyae</name>
    <dbReference type="NCBI Taxonomy" id="1544746"/>
    <lineage>
        <taxon>Bacteria</taxon>
        <taxon>Bacillati</taxon>
        <taxon>Bacillota</taxon>
        <taxon>Bacilli</taxon>
        <taxon>Bacillales</taxon>
        <taxon>Thermoactinomycetaceae</taxon>
        <taxon>Baia</taxon>
    </lineage>
</organism>
<evidence type="ECO:0000313" key="13">
    <source>
        <dbReference type="EMBL" id="TCP69457.1"/>
    </source>
</evidence>
<accession>A0A4R2S1P1</accession>
<dbReference type="Proteomes" id="UP000294746">
    <property type="component" value="Unassembled WGS sequence"/>
</dbReference>
<dbReference type="InterPro" id="IPR026533">
    <property type="entry name" value="NTPase/PRRC1"/>
</dbReference>
<comment type="catalytic activity">
    <reaction evidence="11">
        <text>XTP + H2O = XDP + phosphate + H(+)</text>
        <dbReference type="Rhea" id="RHEA:28406"/>
        <dbReference type="ChEBI" id="CHEBI:15377"/>
        <dbReference type="ChEBI" id="CHEBI:15378"/>
        <dbReference type="ChEBI" id="CHEBI:43474"/>
        <dbReference type="ChEBI" id="CHEBI:59884"/>
        <dbReference type="ChEBI" id="CHEBI:61314"/>
        <dbReference type="EC" id="3.6.1.73"/>
    </reaction>
</comment>
<dbReference type="EC" id="3.6.1.73" evidence="9"/>
<dbReference type="PANTHER" id="PTHR34699:SF2">
    <property type="entry name" value="NON-CANONICAL PURINE NTP PHOSPHATASE_PRRC1 DOMAIN-CONTAINING PROTEIN"/>
    <property type="match status" value="1"/>
</dbReference>
<evidence type="ECO:0000256" key="1">
    <source>
        <dbReference type="ARBA" id="ARBA00001936"/>
    </source>
</evidence>
<keyword evidence="6" id="KW-0460">Magnesium</keyword>
<sequence>MRILLTSTNEAKQKALQNIVDRFYDQATIETISVDSGVSKTPTNDQEAIQGCWNRIDLAREIKGDYDAYVSFEGLISNHEFGMFLYGWCLFVDGKKNKYGLGASSQVMVPTFISSKISADVEFSDVVKADYPSPHLSKMSVVGSNGLFTNLSYTRVQEFEDAALCALGYLHNPTNAGDQRFVPQK</sequence>
<dbReference type="GO" id="GO:0009117">
    <property type="term" value="P:nucleotide metabolic process"/>
    <property type="evidence" value="ECO:0007669"/>
    <property type="project" value="UniProtKB-KW"/>
</dbReference>
<evidence type="ECO:0000259" key="12">
    <source>
        <dbReference type="Pfam" id="PF01931"/>
    </source>
</evidence>
<dbReference type="GO" id="GO:0103023">
    <property type="term" value="F:ITPase activity"/>
    <property type="evidence" value="ECO:0007669"/>
    <property type="project" value="UniProtKB-EC"/>
</dbReference>
<evidence type="ECO:0000256" key="4">
    <source>
        <dbReference type="ARBA" id="ARBA00022741"/>
    </source>
</evidence>
<dbReference type="GO" id="GO:0046872">
    <property type="term" value="F:metal ion binding"/>
    <property type="evidence" value="ECO:0007669"/>
    <property type="project" value="UniProtKB-KW"/>
</dbReference>
<dbReference type="InterPro" id="IPR050299">
    <property type="entry name" value="YjjX_NTPase"/>
</dbReference>
<dbReference type="Gene3D" id="3.90.950.10">
    <property type="match status" value="1"/>
</dbReference>
<dbReference type="OrthoDB" id="164951at2"/>
<dbReference type="Pfam" id="PF01931">
    <property type="entry name" value="NTPase_I-T"/>
    <property type="match status" value="1"/>
</dbReference>
<evidence type="ECO:0000256" key="8">
    <source>
        <dbReference type="ARBA" id="ARBA00023211"/>
    </source>
</evidence>
<evidence type="ECO:0000256" key="3">
    <source>
        <dbReference type="ARBA" id="ARBA00022723"/>
    </source>
</evidence>
<evidence type="ECO:0000256" key="5">
    <source>
        <dbReference type="ARBA" id="ARBA00022801"/>
    </source>
</evidence>
<dbReference type="SUPFAM" id="SSF52972">
    <property type="entry name" value="ITPase-like"/>
    <property type="match status" value="1"/>
</dbReference>
<gene>
    <name evidence="13" type="ORF">EDD57_10825</name>
</gene>
<dbReference type="EMBL" id="SLXV01000008">
    <property type="protein sequence ID" value="TCP69457.1"/>
    <property type="molecule type" value="Genomic_DNA"/>
</dbReference>
<feature type="domain" description="Non-canonical purine NTP phosphatase/PRRC1" evidence="12">
    <location>
        <begin position="7"/>
        <end position="168"/>
    </location>
</feature>
<dbReference type="RefSeq" id="WP_131848234.1">
    <property type="nucleotide sequence ID" value="NZ_SLXV01000008.1"/>
</dbReference>
<keyword evidence="3" id="KW-0479">Metal-binding</keyword>
<keyword evidence="7" id="KW-0546">Nucleotide metabolism</keyword>
<evidence type="ECO:0000256" key="10">
    <source>
        <dbReference type="ARBA" id="ARBA00048174"/>
    </source>
</evidence>
<evidence type="ECO:0000256" key="11">
    <source>
        <dbReference type="ARBA" id="ARBA00048781"/>
    </source>
</evidence>
<reference evidence="13 14" key="1">
    <citation type="submission" date="2019-03" db="EMBL/GenBank/DDBJ databases">
        <title>Genomic Encyclopedia of Type Strains, Phase IV (KMG-IV): sequencing the most valuable type-strain genomes for metagenomic binning, comparative biology and taxonomic classification.</title>
        <authorList>
            <person name="Goeker M."/>
        </authorList>
    </citation>
    <scope>NUCLEOTIDE SEQUENCE [LARGE SCALE GENOMIC DNA]</scope>
    <source>
        <strain evidence="13 14">DSM 46831</strain>
    </source>
</reference>
<evidence type="ECO:0000256" key="7">
    <source>
        <dbReference type="ARBA" id="ARBA00023080"/>
    </source>
</evidence>
<dbReference type="PANTHER" id="PTHR34699">
    <property type="match status" value="1"/>
</dbReference>